<comment type="caution">
    <text evidence="1">The sequence shown here is derived from an EMBL/GenBank/DDBJ whole genome shotgun (WGS) entry which is preliminary data.</text>
</comment>
<evidence type="ECO:0000313" key="2">
    <source>
        <dbReference type="Proteomes" id="UP001558613"/>
    </source>
</evidence>
<reference evidence="1 2" key="1">
    <citation type="submission" date="2023-09" db="EMBL/GenBank/DDBJ databases">
        <authorList>
            <person name="Wang M."/>
        </authorList>
    </citation>
    <scope>NUCLEOTIDE SEQUENCE [LARGE SCALE GENOMIC DNA]</scope>
    <source>
        <strain evidence="1">GT-2023</strain>
        <tissue evidence="1">Liver</tissue>
    </source>
</reference>
<protein>
    <submittedName>
        <fullName evidence="1">Uncharacterized protein</fullName>
    </submittedName>
</protein>
<dbReference type="Proteomes" id="UP001558613">
    <property type="component" value="Unassembled WGS sequence"/>
</dbReference>
<evidence type="ECO:0000313" key="1">
    <source>
        <dbReference type="EMBL" id="KAL1273333.1"/>
    </source>
</evidence>
<sequence length="91" mass="9937">MAYNSENYTVVRFSYVIQSTSSAVCQIPGGSKQAYLPNRPLIAHVHGPNTEVKTPPFCPCEAQPLKFKLNSLGLKYFAVIALVGAKLSNCF</sequence>
<accession>A0ABR3N8Q1</accession>
<gene>
    <name evidence="1" type="ORF">QQF64_029195</name>
</gene>
<proteinExistence type="predicted"/>
<name>A0ABR3N8Q1_9TELE</name>
<organism evidence="1 2">
    <name type="scientific">Cirrhinus molitorella</name>
    <name type="common">mud carp</name>
    <dbReference type="NCBI Taxonomy" id="172907"/>
    <lineage>
        <taxon>Eukaryota</taxon>
        <taxon>Metazoa</taxon>
        <taxon>Chordata</taxon>
        <taxon>Craniata</taxon>
        <taxon>Vertebrata</taxon>
        <taxon>Euteleostomi</taxon>
        <taxon>Actinopterygii</taxon>
        <taxon>Neopterygii</taxon>
        <taxon>Teleostei</taxon>
        <taxon>Ostariophysi</taxon>
        <taxon>Cypriniformes</taxon>
        <taxon>Cyprinidae</taxon>
        <taxon>Labeoninae</taxon>
        <taxon>Labeonini</taxon>
        <taxon>Cirrhinus</taxon>
    </lineage>
</organism>
<keyword evidence="2" id="KW-1185">Reference proteome</keyword>
<dbReference type="EMBL" id="JAYMGO010000006">
    <property type="protein sequence ID" value="KAL1273333.1"/>
    <property type="molecule type" value="Genomic_DNA"/>
</dbReference>